<organism evidence="1 2">
    <name type="scientific">Polymorphospora rubra</name>
    <dbReference type="NCBI Taxonomy" id="338584"/>
    <lineage>
        <taxon>Bacteria</taxon>
        <taxon>Bacillati</taxon>
        <taxon>Actinomycetota</taxon>
        <taxon>Actinomycetes</taxon>
        <taxon>Micromonosporales</taxon>
        <taxon>Micromonosporaceae</taxon>
        <taxon>Polymorphospora</taxon>
    </lineage>
</organism>
<proteinExistence type="predicted"/>
<evidence type="ECO:0008006" key="3">
    <source>
        <dbReference type="Google" id="ProtNLM"/>
    </source>
</evidence>
<dbReference type="Proteomes" id="UP000680866">
    <property type="component" value="Chromosome"/>
</dbReference>
<accession>A0A810MW92</accession>
<dbReference type="KEGG" id="pry:Prubr_24820"/>
<dbReference type="InterPro" id="IPR006311">
    <property type="entry name" value="TAT_signal"/>
</dbReference>
<dbReference type="AlphaFoldDB" id="A0A810MW92"/>
<dbReference type="RefSeq" id="WP_212824927.1">
    <property type="nucleotide sequence ID" value="NZ_AP023359.1"/>
</dbReference>
<sequence>MTGIWPRRGLIGGLALTLAVTGLAVVTTGSVALASPHNETPPIVQLGWTDSATPRKAYDAGDRANLPLGTWQDDTGKSHTSRVYATFDLSSFEGKKIYGGTMFIQEYSAADCGKRAMEIWRTRAVDSTPTWRRAPQPLTKVAESGDVQFCPAHLTFDVGAALRDAAAKKQRRVTFEIRVPEQYESDASYGRHIYWSRGVNLTVQYNSPPKIDNTHLYNGGFACTQLRPYPKIGGFAHRLQAVGTDADPADEFGLTTEYAIWPRGDAAARTVFTRDGGRSGRVNGVTLPEGTLVDGVTYGWQARVGDGAEVSAWSKKCFFTYDATRPSTPTVTSANYPPSGSAAWAPVGEPAVFTFSGNGDRDVAGFEYSWNDLGATGCSEGGAVGQLVCRDPFSYPNRVRADVPGGSATIILSPNGSGPQRLTVRAVDLAGNVSPTTEYQVRVPSSTPEVLVESGEPEWGQEVRLKFVPADGITGVQHYEVILDSGQPETRQAAADGTAEFSFVATNPGGHRLTVRSHSGNGFVSEDGRWFTYFDPWPGVRSDIYLPGQPTGGVGVEGTFTFSPPPGWTDTVAYRYVFGFDPEAVYTEVAAGVDGRATITWTPTVSGFTELIVYAVRANGTVSEYSNWYSFAVAATS</sequence>
<dbReference type="EMBL" id="AP023359">
    <property type="protein sequence ID" value="BCJ65461.1"/>
    <property type="molecule type" value="Genomic_DNA"/>
</dbReference>
<evidence type="ECO:0000313" key="1">
    <source>
        <dbReference type="EMBL" id="BCJ65461.1"/>
    </source>
</evidence>
<keyword evidence="2" id="KW-1185">Reference proteome</keyword>
<dbReference type="PROSITE" id="PS51318">
    <property type="entry name" value="TAT"/>
    <property type="match status" value="1"/>
</dbReference>
<protein>
    <recommendedName>
        <fullName evidence="3">DNRLRE domain-containing protein</fullName>
    </recommendedName>
</protein>
<name>A0A810MW92_9ACTN</name>
<reference evidence="1" key="1">
    <citation type="submission" date="2020-08" db="EMBL/GenBank/DDBJ databases">
        <title>Whole genome shotgun sequence of Polymorphospora rubra NBRC 101157.</title>
        <authorList>
            <person name="Komaki H."/>
            <person name="Tamura T."/>
        </authorList>
    </citation>
    <scope>NUCLEOTIDE SEQUENCE</scope>
    <source>
        <strain evidence="1">NBRC 101157</strain>
    </source>
</reference>
<evidence type="ECO:0000313" key="2">
    <source>
        <dbReference type="Proteomes" id="UP000680866"/>
    </source>
</evidence>
<gene>
    <name evidence="1" type="ORF">Prubr_24820</name>
</gene>